<name>A0A0S4LSG9_9BACT</name>
<proteinExistence type="predicted"/>
<organism evidence="1 2">
    <name type="scientific">Candidatus Nitrospira nitrosa</name>
    <dbReference type="NCBI Taxonomy" id="1742972"/>
    <lineage>
        <taxon>Bacteria</taxon>
        <taxon>Pseudomonadati</taxon>
        <taxon>Nitrospirota</taxon>
        <taxon>Nitrospiria</taxon>
        <taxon>Nitrospirales</taxon>
        <taxon>Nitrospiraceae</taxon>
        <taxon>Nitrospira</taxon>
    </lineage>
</organism>
<gene>
    <name evidence="1" type="ORF">COMA1_60187</name>
</gene>
<dbReference type="Proteomes" id="UP000199032">
    <property type="component" value="Unassembled WGS sequence"/>
</dbReference>
<keyword evidence="2" id="KW-1185">Reference proteome</keyword>
<evidence type="ECO:0000313" key="1">
    <source>
        <dbReference type="EMBL" id="CUS38980.1"/>
    </source>
</evidence>
<accession>A0A0S4LSG9</accession>
<protein>
    <submittedName>
        <fullName evidence="1">Uncharacterized protein</fullName>
    </submittedName>
</protein>
<evidence type="ECO:0000313" key="2">
    <source>
        <dbReference type="Proteomes" id="UP000199032"/>
    </source>
</evidence>
<sequence length="43" mass="4754">MATVILHEAGQKNLQVYQLDCNFRNVTTVILTQIVSANGGYET</sequence>
<dbReference type="STRING" id="1742972.COMA1_60187"/>
<dbReference type="AlphaFoldDB" id="A0A0S4LSG9"/>
<reference evidence="1 2" key="1">
    <citation type="submission" date="2015-10" db="EMBL/GenBank/DDBJ databases">
        <authorList>
            <person name="Gilbert D.G."/>
        </authorList>
    </citation>
    <scope>NUCLEOTIDE SEQUENCE [LARGE SCALE GENOMIC DNA]</scope>
    <source>
        <strain evidence="1">COMA1</strain>
    </source>
</reference>
<dbReference type="EMBL" id="CZQA01000012">
    <property type="protein sequence ID" value="CUS38980.1"/>
    <property type="molecule type" value="Genomic_DNA"/>
</dbReference>